<evidence type="ECO:0000256" key="1">
    <source>
        <dbReference type="SAM" id="MobiDB-lite"/>
    </source>
</evidence>
<evidence type="ECO:0000313" key="3">
    <source>
        <dbReference type="Proteomes" id="UP000276133"/>
    </source>
</evidence>
<comment type="caution">
    <text evidence="2">The sequence shown here is derived from an EMBL/GenBank/DDBJ whole genome shotgun (WGS) entry which is preliminary data.</text>
</comment>
<protein>
    <submittedName>
        <fullName evidence="2">Uncharacterized protein</fullName>
    </submittedName>
</protein>
<organism evidence="2 3">
    <name type="scientific">Brachionus plicatilis</name>
    <name type="common">Marine rotifer</name>
    <name type="synonym">Brachionus muelleri</name>
    <dbReference type="NCBI Taxonomy" id="10195"/>
    <lineage>
        <taxon>Eukaryota</taxon>
        <taxon>Metazoa</taxon>
        <taxon>Spiralia</taxon>
        <taxon>Gnathifera</taxon>
        <taxon>Rotifera</taxon>
        <taxon>Eurotatoria</taxon>
        <taxon>Monogononta</taxon>
        <taxon>Pseudotrocha</taxon>
        <taxon>Ploima</taxon>
        <taxon>Brachionidae</taxon>
        <taxon>Brachionus</taxon>
    </lineage>
</organism>
<dbReference type="AlphaFoldDB" id="A0A3M7RS95"/>
<evidence type="ECO:0000313" key="2">
    <source>
        <dbReference type="EMBL" id="RNA26195.1"/>
    </source>
</evidence>
<sequence length="65" mass="7233">MDNCPSTIENGKFVDNFFLEVFSSGTLFTGRPLFFKGSLSPPLRYKTSSSSSKGHGLDLTYDLNY</sequence>
<reference evidence="2 3" key="1">
    <citation type="journal article" date="2018" name="Sci. Rep.">
        <title>Genomic signatures of local adaptation to the degree of environmental predictability in rotifers.</title>
        <authorList>
            <person name="Franch-Gras L."/>
            <person name="Hahn C."/>
            <person name="Garcia-Roger E.M."/>
            <person name="Carmona M.J."/>
            <person name="Serra M."/>
            <person name="Gomez A."/>
        </authorList>
    </citation>
    <scope>NUCLEOTIDE SEQUENCE [LARGE SCALE GENOMIC DNA]</scope>
    <source>
        <strain evidence="2">HYR1</strain>
    </source>
</reference>
<proteinExistence type="predicted"/>
<gene>
    <name evidence="2" type="ORF">BpHYR1_052898</name>
</gene>
<feature type="region of interest" description="Disordered" evidence="1">
    <location>
        <begin position="43"/>
        <end position="65"/>
    </location>
</feature>
<name>A0A3M7RS95_BRAPC</name>
<dbReference type="Proteomes" id="UP000276133">
    <property type="component" value="Unassembled WGS sequence"/>
</dbReference>
<accession>A0A3M7RS95</accession>
<dbReference type="EMBL" id="REGN01002780">
    <property type="protein sequence ID" value="RNA26195.1"/>
    <property type="molecule type" value="Genomic_DNA"/>
</dbReference>
<keyword evidence="3" id="KW-1185">Reference proteome</keyword>